<dbReference type="Proteomes" id="UP000078387">
    <property type="component" value="Unassembled WGS sequence"/>
</dbReference>
<evidence type="ECO:0000256" key="1">
    <source>
        <dbReference type="SAM" id="MobiDB-lite"/>
    </source>
</evidence>
<sequence length="64" mass="7252">MDYNRIMGMPFGFTPSGSDRKNMKGLHNSRNGLEIHGQRQEEIKFDTSGFAETNGDDFTPDIEI</sequence>
<evidence type="ECO:0000313" key="2">
    <source>
        <dbReference type="EMBL" id="GAT91943.1"/>
    </source>
</evidence>
<organism evidence="2 3">
    <name type="scientific">Entamoeba histolytica</name>
    <dbReference type="NCBI Taxonomy" id="5759"/>
    <lineage>
        <taxon>Eukaryota</taxon>
        <taxon>Amoebozoa</taxon>
        <taxon>Evosea</taxon>
        <taxon>Archamoebae</taxon>
        <taxon>Mastigamoebida</taxon>
        <taxon>Entamoebidae</taxon>
        <taxon>Entamoeba</taxon>
    </lineage>
</organism>
<dbReference type="VEuPathDB" id="AmoebaDB:KM1_017890"/>
<proteinExistence type="predicted"/>
<reference evidence="2 3" key="1">
    <citation type="submission" date="2016-05" db="EMBL/GenBank/DDBJ databases">
        <title>First whole genome sequencing of Entamoeba histolytica HM1:IMSS-clone-6.</title>
        <authorList>
            <person name="Mukherjee Avik.K."/>
            <person name="Izumyama S."/>
            <person name="Nakada-Tsukui K."/>
            <person name="Nozaki T."/>
        </authorList>
    </citation>
    <scope>NUCLEOTIDE SEQUENCE [LARGE SCALE GENOMIC DNA]</scope>
    <source>
        <strain evidence="2 3">HM1:IMSS clone 6</strain>
    </source>
</reference>
<name>A0A175JEQ8_ENTHI</name>
<protein>
    <submittedName>
        <fullName evidence="2">Uncharacterized protein</fullName>
    </submittedName>
</protein>
<dbReference type="AlphaFoldDB" id="A0A175JEQ8"/>
<comment type="caution">
    <text evidence="2">The sequence shown here is derived from an EMBL/GenBank/DDBJ whole genome shotgun (WGS) entry which is preliminary data.</text>
</comment>
<feature type="region of interest" description="Disordered" evidence="1">
    <location>
        <begin position="1"/>
        <end position="29"/>
    </location>
</feature>
<evidence type="ECO:0000313" key="3">
    <source>
        <dbReference type="Proteomes" id="UP000078387"/>
    </source>
</evidence>
<gene>
    <name evidence="2" type="ORF">CL6EHI_c00019</name>
</gene>
<accession>A0A175JEQ8</accession>
<dbReference type="EMBL" id="BDEQ01000001">
    <property type="protein sequence ID" value="GAT91943.1"/>
    <property type="molecule type" value="Genomic_DNA"/>
</dbReference>